<gene>
    <name evidence="3" type="ORF">D7231_29095</name>
</gene>
<accession>A0A3B0AWF0</accession>
<evidence type="ECO:0000256" key="1">
    <source>
        <dbReference type="ARBA" id="ARBA00023239"/>
    </source>
</evidence>
<dbReference type="PANTHER" id="PTHR35201:SF4">
    <property type="entry name" value="BETA-PINACENE SYNTHASE-RELATED"/>
    <property type="match status" value="1"/>
</dbReference>
<protein>
    <recommendedName>
        <fullName evidence="2">Terpene synthase</fullName>
        <ecNumber evidence="2">4.2.3.-</ecNumber>
    </recommendedName>
</protein>
<dbReference type="OrthoDB" id="3676909at2"/>
<dbReference type="SFLD" id="SFLDS00005">
    <property type="entry name" value="Isoprenoid_Synthase_Type_I"/>
    <property type="match status" value="1"/>
</dbReference>
<keyword evidence="1 2" id="KW-0456">Lyase</keyword>
<dbReference type="AlphaFoldDB" id="A0A3B0AWF0"/>
<dbReference type="GO" id="GO:0010333">
    <property type="term" value="F:terpene synthase activity"/>
    <property type="evidence" value="ECO:0007669"/>
    <property type="project" value="InterPro"/>
</dbReference>
<dbReference type="EMBL" id="RBAM01000016">
    <property type="protein sequence ID" value="RKN64237.1"/>
    <property type="molecule type" value="Genomic_DNA"/>
</dbReference>
<dbReference type="PANTHER" id="PTHR35201">
    <property type="entry name" value="TERPENE SYNTHASE"/>
    <property type="match status" value="1"/>
</dbReference>
<dbReference type="Gene3D" id="1.10.600.10">
    <property type="entry name" value="Farnesyl Diphosphate Synthase"/>
    <property type="match status" value="1"/>
</dbReference>
<keyword evidence="2" id="KW-0479">Metal-binding</keyword>
<dbReference type="Pfam" id="PF19086">
    <property type="entry name" value="Terpene_syn_C_2"/>
    <property type="match status" value="1"/>
</dbReference>
<evidence type="ECO:0000313" key="3">
    <source>
        <dbReference type="EMBL" id="RKN64237.1"/>
    </source>
</evidence>
<dbReference type="InterPro" id="IPR034686">
    <property type="entry name" value="Terpene_cyclase-like_2"/>
</dbReference>
<keyword evidence="4" id="KW-1185">Reference proteome</keyword>
<dbReference type="SFLD" id="SFLDG01020">
    <property type="entry name" value="Terpene_Cyclase_Like_2"/>
    <property type="match status" value="1"/>
</dbReference>
<organism evidence="3 4">
    <name type="scientific">Streptomyces klenkii</name>
    <dbReference type="NCBI Taxonomy" id="1420899"/>
    <lineage>
        <taxon>Bacteria</taxon>
        <taxon>Bacillati</taxon>
        <taxon>Actinomycetota</taxon>
        <taxon>Actinomycetes</taxon>
        <taxon>Kitasatosporales</taxon>
        <taxon>Streptomycetaceae</taxon>
        <taxon>Streptomyces</taxon>
    </lineage>
</organism>
<proteinExistence type="inferred from homology"/>
<comment type="caution">
    <text evidence="3">The sequence shown here is derived from an EMBL/GenBank/DDBJ whole genome shotgun (WGS) entry which is preliminary data.</text>
</comment>
<keyword evidence="2" id="KW-0460">Magnesium</keyword>
<dbReference type="SUPFAM" id="SSF48576">
    <property type="entry name" value="Terpenoid synthases"/>
    <property type="match status" value="1"/>
</dbReference>
<dbReference type="InterPro" id="IPR008949">
    <property type="entry name" value="Isoprenoid_synthase_dom_sf"/>
</dbReference>
<evidence type="ECO:0000256" key="2">
    <source>
        <dbReference type="RuleBase" id="RU366034"/>
    </source>
</evidence>
<evidence type="ECO:0000313" key="4">
    <source>
        <dbReference type="Proteomes" id="UP000270343"/>
    </source>
</evidence>
<dbReference type="GO" id="GO:0046872">
    <property type="term" value="F:metal ion binding"/>
    <property type="evidence" value="ECO:0007669"/>
    <property type="project" value="UniProtKB-KW"/>
</dbReference>
<sequence>MPQDIALDIPFPKRLNPYVEVARARNEHWLVSAGLLSSPHNVERYRTWRIERLAAGFLPGVSVGELTFGLAVQSFFFFFDDLFDSGLGEDPAATYEICHEMAALARQEPGTADVTPSFPLARVWAGLWEQSQLGMSAAWRARSVRHWEEYFLTYVSEAVNRRSGTVLSMDSYLKLRRLGIGSEVVVDVSERCGHFEAPPEIHQSMAVLEARAITAEVVTLTNDLHSLEKDLANGELNNAVLLLGMEHQCSRAEAIAHVQRMIHRRTARFLQLEAEADRLCGVFGLTPEQRENTRLFLDTNRACMRGNLDWSNDTGRYSELGVLHVNRSPRIEDVVARTAE</sequence>
<reference evidence="3 4" key="1">
    <citation type="journal article" date="2015" name="Antonie Van Leeuwenhoek">
        <title>Streptomyces klenkii sp. nov., isolated from deep marine sediment.</title>
        <authorList>
            <person name="Veyisoglu A."/>
            <person name="Sahin N."/>
        </authorList>
    </citation>
    <scope>NUCLEOTIDE SEQUENCE [LARGE SCALE GENOMIC DNA]</scope>
    <source>
        <strain evidence="3 4">KCTC 29202</strain>
    </source>
</reference>
<comment type="cofactor">
    <cofactor evidence="2">
        <name>Mg(2+)</name>
        <dbReference type="ChEBI" id="CHEBI:18420"/>
    </cofactor>
</comment>
<name>A0A3B0AWF0_9ACTN</name>
<comment type="similarity">
    <text evidence="2">Belongs to the terpene synthase family.</text>
</comment>
<dbReference type="EC" id="4.2.3.-" evidence="2"/>
<dbReference type="RefSeq" id="WP_120758593.1">
    <property type="nucleotide sequence ID" value="NZ_JBFADQ010000039.1"/>
</dbReference>
<dbReference type="Proteomes" id="UP000270343">
    <property type="component" value="Unassembled WGS sequence"/>
</dbReference>